<organism evidence="1 2">
    <name type="scientific">Citrus sinensis</name>
    <name type="common">Sweet orange</name>
    <name type="synonym">Citrus aurantium var. sinensis</name>
    <dbReference type="NCBI Taxonomy" id="2711"/>
    <lineage>
        <taxon>Eukaryota</taxon>
        <taxon>Viridiplantae</taxon>
        <taxon>Streptophyta</taxon>
        <taxon>Embryophyta</taxon>
        <taxon>Tracheophyta</taxon>
        <taxon>Spermatophyta</taxon>
        <taxon>Magnoliopsida</taxon>
        <taxon>eudicotyledons</taxon>
        <taxon>Gunneridae</taxon>
        <taxon>Pentapetalae</taxon>
        <taxon>rosids</taxon>
        <taxon>malvids</taxon>
        <taxon>Sapindales</taxon>
        <taxon>Rutaceae</taxon>
        <taxon>Aurantioideae</taxon>
        <taxon>Citrus</taxon>
    </lineage>
</organism>
<proteinExistence type="predicted"/>
<dbReference type="Proteomes" id="UP000027120">
    <property type="component" value="Unassembled WGS sequence"/>
</dbReference>
<accession>A0A067D2T5</accession>
<gene>
    <name evidence="1" type="ORF">CISIN_1g036412mg</name>
</gene>
<sequence>MRGNLENQFHAIGLSGFDSVYDYFQIFNVLKIPISHYNFQTIKMSQIKFRTLRSTIDLDVLNLRQLSKS</sequence>
<protein>
    <submittedName>
        <fullName evidence="1">Uncharacterized protein</fullName>
    </submittedName>
</protein>
<keyword evidence="2" id="KW-1185">Reference proteome</keyword>
<reference evidence="1 2" key="1">
    <citation type="submission" date="2014-04" db="EMBL/GenBank/DDBJ databases">
        <authorList>
            <consortium name="International Citrus Genome Consortium"/>
            <person name="Gmitter F."/>
            <person name="Chen C."/>
            <person name="Farmerie W."/>
            <person name="Harkins T."/>
            <person name="Desany B."/>
            <person name="Mohiuddin M."/>
            <person name="Kodira C."/>
            <person name="Borodovsky M."/>
            <person name="Lomsadze A."/>
            <person name="Burns P."/>
            <person name="Jenkins J."/>
            <person name="Prochnik S."/>
            <person name="Shu S."/>
            <person name="Chapman J."/>
            <person name="Pitluck S."/>
            <person name="Schmutz J."/>
            <person name="Rokhsar D."/>
        </authorList>
    </citation>
    <scope>NUCLEOTIDE SEQUENCE</scope>
</reference>
<evidence type="ECO:0000313" key="2">
    <source>
        <dbReference type="Proteomes" id="UP000027120"/>
    </source>
</evidence>
<name>A0A067D2T5_CITSI</name>
<dbReference type="AlphaFoldDB" id="A0A067D2T5"/>
<evidence type="ECO:0000313" key="1">
    <source>
        <dbReference type="EMBL" id="KDO35795.1"/>
    </source>
</evidence>
<dbReference type="EMBL" id="KK797397">
    <property type="protein sequence ID" value="KDO35795.1"/>
    <property type="molecule type" value="Genomic_DNA"/>
</dbReference>